<evidence type="ECO:0000256" key="1">
    <source>
        <dbReference type="ARBA" id="ARBA00023284"/>
    </source>
</evidence>
<dbReference type="InterPro" id="IPR013766">
    <property type="entry name" value="Thioredoxin_domain"/>
</dbReference>
<proteinExistence type="predicted"/>
<protein>
    <submittedName>
        <fullName evidence="4">Thioredoxin</fullName>
    </submittedName>
</protein>
<evidence type="ECO:0000313" key="5">
    <source>
        <dbReference type="Proteomes" id="UP000183447"/>
    </source>
</evidence>
<dbReference type="Gene3D" id="3.40.30.10">
    <property type="entry name" value="Glutaredoxin"/>
    <property type="match status" value="1"/>
</dbReference>
<dbReference type="AlphaFoldDB" id="A0A1K2I254"/>
<dbReference type="SUPFAM" id="SSF52833">
    <property type="entry name" value="Thioredoxin-like"/>
    <property type="match status" value="1"/>
</dbReference>
<feature type="domain" description="Thioredoxin" evidence="3">
    <location>
        <begin position="43"/>
        <end position="103"/>
    </location>
</feature>
<evidence type="ECO:0000313" key="4">
    <source>
        <dbReference type="EMBL" id="SFZ86417.1"/>
    </source>
</evidence>
<dbReference type="PROSITE" id="PS51318">
    <property type="entry name" value="TAT"/>
    <property type="match status" value="1"/>
</dbReference>
<organism evidence="4 5">
    <name type="scientific">Devosia enhydra</name>
    <dbReference type="NCBI Taxonomy" id="665118"/>
    <lineage>
        <taxon>Bacteria</taxon>
        <taxon>Pseudomonadati</taxon>
        <taxon>Pseudomonadota</taxon>
        <taxon>Alphaproteobacteria</taxon>
        <taxon>Hyphomicrobiales</taxon>
        <taxon>Devosiaceae</taxon>
        <taxon>Devosia</taxon>
    </lineage>
</organism>
<dbReference type="RefSeq" id="WP_072345958.1">
    <property type="nucleotide sequence ID" value="NZ_FPKU01000003.1"/>
</dbReference>
<accession>A0A1K2I254</accession>
<dbReference type="GO" id="GO:0015036">
    <property type="term" value="F:disulfide oxidoreductase activity"/>
    <property type="evidence" value="ECO:0007669"/>
    <property type="project" value="UniProtKB-ARBA"/>
</dbReference>
<dbReference type="CDD" id="cd02947">
    <property type="entry name" value="TRX_family"/>
    <property type="match status" value="1"/>
</dbReference>
<reference evidence="4 5" key="1">
    <citation type="submission" date="2016-11" db="EMBL/GenBank/DDBJ databases">
        <authorList>
            <person name="Jaros S."/>
            <person name="Januszkiewicz K."/>
            <person name="Wedrychowicz H."/>
        </authorList>
    </citation>
    <scope>NUCLEOTIDE SEQUENCE [LARGE SCALE GENOMIC DNA]</scope>
    <source>
        <strain evidence="4 5">ATCC 23634</strain>
    </source>
</reference>
<dbReference type="InterPro" id="IPR036249">
    <property type="entry name" value="Thioredoxin-like_sf"/>
</dbReference>
<dbReference type="InterPro" id="IPR017937">
    <property type="entry name" value="Thioredoxin_CS"/>
</dbReference>
<keyword evidence="5" id="KW-1185">Reference proteome</keyword>
<dbReference type="EMBL" id="FPKU01000003">
    <property type="protein sequence ID" value="SFZ86417.1"/>
    <property type="molecule type" value="Genomic_DNA"/>
</dbReference>
<evidence type="ECO:0000259" key="3">
    <source>
        <dbReference type="Pfam" id="PF00085"/>
    </source>
</evidence>
<dbReference type="InterPro" id="IPR006311">
    <property type="entry name" value="TAT_signal"/>
</dbReference>
<dbReference type="PROSITE" id="PS00194">
    <property type="entry name" value="THIOREDOXIN_1"/>
    <property type="match status" value="1"/>
</dbReference>
<name>A0A1K2I254_9HYPH</name>
<dbReference type="STRING" id="665118.SAMN02983003_3597"/>
<feature type="chain" id="PRO_5012430756" evidence="2">
    <location>
        <begin position="24"/>
        <end position="132"/>
    </location>
</feature>
<keyword evidence="2" id="KW-0732">Signal</keyword>
<sequence length="132" mass="14556">MLNRRAFLAASTLLVASGITARAQDRSEANALAYESIDQLRAIAAQGPAIVYFHAEWCPTCRATMVSFRGRWPEVQPGITLIIADYDTETDLKTRYGVTYQNTYVQVGVNGEKLQIWNGGGIDALNSKPIFD</sequence>
<gene>
    <name evidence="4" type="ORF">SAMN02983003_3597</name>
</gene>
<feature type="signal peptide" evidence="2">
    <location>
        <begin position="1"/>
        <end position="23"/>
    </location>
</feature>
<evidence type="ECO:0000256" key="2">
    <source>
        <dbReference type="SAM" id="SignalP"/>
    </source>
</evidence>
<dbReference type="Proteomes" id="UP000183447">
    <property type="component" value="Unassembled WGS sequence"/>
</dbReference>
<keyword evidence="1" id="KW-0676">Redox-active center</keyword>
<dbReference type="Pfam" id="PF00085">
    <property type="entry name" value="Thioredoxin"/>
    <property type="match status" value="1"/>
</dbReference>